<name>A0A8K1ZYQ2_9CYAN</name>
<gene>
    <name evidence="3" type="ORF">GS597_07710</name>
</gene>
<feature type="domain" description="SpoVT-AbrB" evidence="2">
    <location>
        <begin position="1"/>
        <end position="46"/>
    </location>
</feature>
<protein>
    <submittedName>
        <fullName evidence="3">AbrB/MazE/SpoVT family DNA-binding domain-containing protein</fullName>
    </submittedName>
</protein>
<evidence type="ECO:0000313" key="4">
    <source>
        <dbReference type="Proteomes" id="UP000607397"/>
    </source>
</evidence>
<dbReference type="PROSITE" id="PS51740">
    <property type="entry name" value="SPOVT_ABRB"/>
    <property type="match status" value="1"/>
</dbReference>
<comment type="caution">
    <text evidence="3">The sequence shown here is derived from an EMBL/GenBank/DDBJ whole genome shotgun (WGS) entry which is preliminary data.</text>
</comment>
<proteinExistence type="predicted"/>
<dbReference type="InterPro" id="IPR007159">
    <property type="entry name" value="SpoVT-AbrB_dom"/>
</dbReference>
<dbReference type="RefSeq" id="WP_161824877.1">
    <property type="nucleotide sequence ID" value="NZ_WVIC01000012.1"/>
</dbReference>
<dbReference type="Gene3D" id="2.10.260.10">
    <property type="match status" value="1"/>
</dbReference>
<dbReference type="SMART" id="SM00966">
    <property type="entry name" value="SpoVT_AbrB"/>
    <property type="match status" value="1"/>
</dbReference>
<keyword evidence="4" id="KW-1185">Reference proteome</keyword>
<sequence length="83" mass="9523">MNVSKVGRRGQIAIPRLIRQELNLQEGDRLAFVRRGDEVVLQPLKTTLSDFRGSIPVSEPQDFDAIRQQVLDRRAYRSVTDDD</sequence>
<accession>A0A8K1ZYQ2</accession>
<evidence type="ECO:0000259" key="2">
    <source>
        <dbReference type="PROSITE" id="PS51740"/>
    </source>
</evidence>
<dbReference type="SUPFAM" id="SSF89447">
    <property type="entry name" value="AbrB/MazE/MraZ-like"/>
    <property type="match status" value="1"/>
</dbReference>
<dbReference type="EMBL" id="WVIC01000012">
    <property type="protein sequence ID" value="NCJ06398.1"/>
    <property type="molecule type" value="Genomic_DNA"/>
</dbReference>
<organism evidence="3 4">
    <name type="scientific">Petrachloros mirabilis ULC683</name>
    <dbReference type="NCBI Taxonomy" id="2781853"/>
    <lineage>
        <taxon>Bacteria</taxon>
        <taxon>Bacillati</taxon>
        <taxon>Cyanobacteriota</taxon>
        <taxon>Cyanophyceae</taxon>
        <taxon>Synechococcales</taxon>
        <taxon>Petrachlorosaceae</taxon>
        <taxon>Petrachloros</taxon>
        <taxon>Petrachloros mirabilis</taxon>
    </lineage>
</organism>
<dbReference type="AlphaFoldDB" id="A0A8K1ZYQ2"/>
<reference evidence="3" key="1">
    <citation type="submission" date="2019-12" db="EMBL/GenBank/DDBJ databases">
        <title>High-Quality draft genome sequences of three cyanobacteria isolated from the limestone walls of the Old Cathedral of Coimbra.</title>
        <authorList>
            <person name="Tiago I."/>
            <person name="Soares F."/>
            <person name="Portugal A."/>
        </authorList>
    </citation>
    <scope>NUCLEOTIDE SEQUENCE [LARGE SCALE GENOMIC DNA]</scope>
    <source>
        <strain evidence="3">C</strain>
    </source>
</reference>
<dbReference type="Pfam" id="PF04014">
    <property type="entry name" value="MazE_antitoxin"/>
    <property type="match status" value="1"/>
</dbReference>
<dbReference type="Proteomes" id="UP000607397">
    <property type="component" value="Unassembled WGS sequence"/>
</dbReference>
<evidence type="ECO:0000313" key="3">
    <source>
        <dbReference type="EMBL" id="NCJ06398.1"/>
    </source>
</evidence>
<dbReference type="InterPro" id="IPR037914">
    <property type="entry name" value="SpoVT-AbrB_sf"/>
</dbReference>
<keyword evidence="1 3" id="KW-0238">DNA-binding</keyword>
<dbReference type="GO" id="GO:0003677">
    <property type="term" value="F:DNA binding"/>
    <property type="evidence" value="ECO:0007669"/>
    <property type="project" value="UniProtKB-UniRule"/>
</dbReference>
<dbReference type="NCBIfam" id="TIGR01439">
    <property type="entry name" value="lp_hng_hel_AbrB"/>
    <property type="match status" value="1"/>
</dbReference>
<evidence type="ECO:0000256" key="1">
    <source>
        <dbReference type="PROSITE-ProRule" id="PRU01076"/>
    </source>
</evidence>